<evidence type="ECO:0000259" key="6">
    <source>
        <dbReference type="PROSITE" id="PS51695"/>
    </source>
</evidence>
<dbReference type="SUPFAM" id="SSF52743">
    <property type="entry name" value="Subtilisin-like"/>
    <property type="match status" value="1"/>
</dbReference>
<dbReference type="GO" id="GO:0008240">
    <property type="term" value="F:tripeptidyl-peptidase activity"/>
    <property type="evidence" value="ECO:0007669"/>
    <property type="project" value="TreeGrafter"/>
</dbReference>
<evidence type="ECO:0000256" key="4">
    <source>
        <dbReference type="SAM" id="MobiDB-lite"/>
    </source>
</evidence>
<keyword evidence="8" id="KW-1185">Reference proteome</keyword>
<dbReference type="InterPro" id="IPR013783">
    <property type="entry name" value="Ig-like_fold"/>
</dbReference>
<reference evidence="7 8" key="1">
    <citation type="submission" date="2019-09" db="EMBL/GenBank/DDBJ databases">
        <title>Goodfellowia gen. nov., a new genus of the Pseudonocardineae related to Actinoalloteichus, containing Goodfellowia coeruleoviolacea gen. nov., comb. nov. gen. nov., comb. nov.</title>
        <authorList>
            <person name="Labeda D."/>
        </authorList>
    </citation>
    <scope>NUCLEOTIDE SEQUENCE [LARGE SCALE GENOMIC DNA]</scope>
    <source>
        <strain evidence="7 8">AN110305</strain>
    </source>
</reference>
<accession>A0A5B2WP54</accession>
<dbReference type="RefSeq" id="WP_149853706.1">
    <property type="nucleotide sequence ID" value="NZ_VUOB01000065.1"/>
</dbReference>
<feature type="signal peptide" evidence="5">
    <location>
        <begin position="1"/>
        <end position="30"/>
    </location>
</feature>
<dbReference type="GO" id="GO:0005975">
    <property type="term" value="P:carbohydrate metabolic process"/>
    <property type="evidence" value="ECO:0007669"/>
    <property type="project" value="UniProtKB-ARBA"/>
</dbReference>
<dbReference type="GO" id="GO:0005509">
    <property type="term" value="F:calcium ion binding"/>
    <property type="evidence" value="ECO:0007669"/>
    <property type="project" value="InterPro"/>
</dbReference>
<name>A0A5B2WP54_9PSEU</name>
<proteinExistence type="predicted"/>
<dbReference type="OrthoDB" id="9813435at2"/>
<dbReference type="GO" id="GO:0006508">
    <property type="term" value="P:proteolysis"/>
    <property type="evidence" value="ECO:0007669"/>
    <property type="project" value="UniProtKB-KW"/>
</dbReference>
<evidence type="ECO:0000313" key="8">
    <source>
        <dbReference type="Proteomes" id="UP000323454"/>
    </source>
</evidence>
<protein>
    <recommendedName>
        <fullName evidence="6">Peptidase S53 domain-containing protein</fullName>
    </recommendedName>
</protein>
<dbReference type="SUPFAM" id="SSF49313">
    <property type="entry name" value="Cadherin-like"/>
    <property type="match status" value="2"/>
</dbReference>
<gene>
    <name evidence="7" type="ORF">F0L68_32545</name>
</gene>
<dbReference type="AlphaFoldDB" id="A0A5B2WP54"/>
<keyword evidence="3" id="KW-0720">Serine protease</keyword>
<feature type="chain" id="PRO_5022743498" description="Peptidase S53 domain-containing protein" evidence="5">
    <location>
        <begin position="31"/>
        <end position="583"/>
    </location>
</feature>
<keyword evidence="1" id="KW-0645">Protease</keyword>
<dbReference type="Gene3D" id="2.60.40.10">
    <property type="entry name" value="Immunoglobulins"/>
    <property type="match status" value="2"/>
</dbReference>
<sequence>MRTLAAARVISAALLVAGAGATLALPTAAAAPGTAATPATVRACGDTLPGRARCLALERTDVHGGLGVHAAAAPSGYGPSDIQSAYQLPAGGDGVTVAIVDAYDDPNAESDLAVYRKQYNLPECSTANGCFRKADQRGGTGYPTGDSGWGAEISLDLDAVSAACPKCHILLVESDDNNNPNMYAAVNEAAKLGAKFISNSWSSSESSSQTSDDETYFNKPGVLLAFATGDSGFNGGTQYPASSKYTLAVGGTSLNHSSGTRPWSESAWSGAGSGCSAYETVPSWQQNSHTSCAKKANSDISAVADPQTGLGIYDSYGKSGWLVYGGTSLATPLVAAMYALAGTPGSNDNPASYPYAHTDQLNDVTGGNNGSCGAPMCSAGTGWDGPTGLGTPNGVGALKPGGGNPPPSDVTVANPGDQTSAVNKSVSLNNSATGGTTPYQWSASSLPTGLSIDASTGTITGTPTTEGTSKVTVTAKDSAGKTGSATFNWTISKGDSGPVTVANPGTQLNFSGDQVSLDNSATGGTAPYQWSATGLPTGLSIDANTGTITGSPTTGGTYTVTLTAKDTAGTTGSTTFTWWTWAF</sequence>
<dbReference type="InterPro" id="IPR036852">
    <property type="entry name" value="Peptidase_S8/S53_dom_sf"/>
</dbReference>
<dbReference type="PANTHER" id="PTHR14218:SF15">
    <property type="entry name" value="TRIPEPTIDYL-PEPTIDASE 1"/>
    <property type="match status" value="1"/>
</dbReference>
<dbReference type="Pfam" id="PF05345">
    <property type="entry name" value="He_PIG"/>
    <property type="match status" value="2"/>
</dbReference>
<dbReference type="EMBL" id="VUOB01000065">
    <property type="protein sequence ID" value="KAA2253541.1"/>
    <property type="molecule type" value="Genomic_DNA"/>
</dbReference>
<feature type="domain" description="Peptidase S53" evidence="6">
    <location>
        <begin position="76"/>
        <end position="404"/>
    </location>
</feature>
<dbReference type="InterPro" id="IPR050819">
    <property type="entry name" value="Tripeptidyl-peptidase_I"/>
</dbReference>
<dbReference type="GO" id="GO:0016020">
    <property type="term" value="C:membrane"/>
    <property type="evidence" value="ECO:0007669"/>
    <property type="project" value="InterPro"/>
</dbReference>
<dbReference type="InterPro" id="IPR015919">
    <property type="entry name" value="Cadherin-like_sf"/>
</dbReference>
<organism evidence="7 8">
    <name type="scientific">Solihabitans fulvus</name>
    <dbReference type="NCBI Taxonomy" id="1892852"/>
    <lineage>
        <taxon>Bacteria</taxon>
        <taxon>Bacillati</taxon>
        <taxon>Actinomycetota</taxon>
        <taxon>Actinomycetes</taxon>
        <taxon>Pseudonocardiales</taxon>
        <taxon>Pseudonocardiaceae</taxon>
        <taxon>Solihabitans</taxon>
    </lineage>
</organism>
<comment type="caution">
    <text evidence="7">The sequence shown here is derived from an EMBL/GenBank/DDBJ whole genome shotgun (WGS) entry which is preliminary data.</text>
</comment>
<feature type="region of interest" description="Disordered" evidence="4">
    <location>
        <begin position="388"/>
        <end position="421"/>
    </location>
</feature>
<evidence type="ECO:0000256" key="2">
    <source>
        <dbReference type="ARBA" id="ARBA00022801"/>
    </source>
</evidence>
<dbReference type="PANTHER" id="PTHR14218">
    <property type="entry name" value="PROTEASE S8 TRIPEPTIDYL PEPTIDASE I CLN2"/>
    <property type="match status" value="1"/>
</dbReference>
<evidence type="ECO:0000256" key="1">
    <source>
        <dbReference type="ARBA" id="ARBA00022670"/>
    </source>
</evidence>
<dbReference type="Gene3D" id="3.40.50.200">
    <property type="entry name" value="Peptidase S8/S53 domain"/>
    <property type="match status" value="1"/>
</dbReference>
<evidence type="ECO:0000256" key="5">
    <source>
        <dbReference type="SAM" id="SignalP"/>
    </source>
</evidence>
<dbReference type="PROSITE" id="PS51695">
    <property type="entry name" value="SEDOLISIN"/>
    <property type="match status" value="1"/>
</dbReference>
<dbReference type="PROSITE" id="PS00138">
    <property type="entry name" value="SUBTILASE_SER"/>
    <property type="match status" value="1"/>
</dbReference>
<evidence type="ECO:0000256" key="3">
    <source>
        <dbReference type="ARBA" id="ARBA00022825"/>
    </source>
</evidence>
<dbReference type="Proteomes" id="UP000323454">
    <property type="component" value="Unassembled WGS sequence"/>
</dbReference>
<dbReference type="InterPro" id="IPR023828">
    <property type="entry name" value="Peptidase_S8_Ser-AS"/>
</dbReference>
<dbReference type="GO" id="GO:0004252">
    <property type="term" value="F:serine-type endopeptidase activity"/>
    <property type="evidence" value="ECO:0007669"/>
    <property type="project" value="InterPro"/>
</dbReference>
<evidence type="ECO:0000313" key="7">
    <source>
        <dbReference type="EMBL" id="KAA2253541.1"/>
    </source>
</evidence>
<keyword evidence="2" id="KW-0378">Hydrolase</keyword>
<dbReference type="InterPro" id="IPR030400">
    <property type="entry name" value="Sedolisin_dom"/>
</dbReference>
<reference evidence="7 8" key="2">
    <citation type="submission" date="2019-09" db="EMBL/GenBank/DDBJ databases">
        <authorList>
            <person name="Jin C."/>
        </authorList>
    </citation>
    <scope>NUCLEOTIDE SEQUENCE [LARGE SCALE GENOMIC DNA]</scope>
    <source>
        <strain evidence="7 8">AN110305</strain>
    </source>
</reference>
<keyword evidence="5" id="KW-0732">Signal</keyword>